<sequence length="158" mass="18457">MKSLGKLTNDARCEVCGKKTTSRCSQCLSAVYCSKECQENESPDAAIITSWKNRLDPQQNTSVDIPPPKTQLGVCYGKPFLAKFQIALTGNIQPPHMLVYDRRRSFRLFWRREFDPSLFEEAARIIGNKFKFYRWMKRTGEYEFQFCLERAPEQDPVW</sequence>
<dbReference type="GO" id="GO:0008270">
    <property type="term" value="F:zinc ion binding"/>
    <property type="evidence" value="ECO:0007669"/>
    <property type="project" value="UniProtKB-KW"/>
</dbReference>
<organism evidence="5 6">
    <name type="scientific">Gymnopilus junonius</name>
    <name type="common">Spectacular rustgill mushroom</name>
    <name type="synonym">Gymnopilus spectabilis subsp. junonius</name>
    <dbReference type="NCBI Taxonomy" id="109634"/>
    <lineage>
        <taxon>Eukaryota</taxon>
        <taxon>Fungi</taxon>
        <taxon>Dikarya</taxon>
        <taxon>Basidiomycota</taxon>
        <taxon>Agaricomycotina</taxon>
        <taxon>Agaricomycetes</taxon>
        <taxon>Agaricomycetidae</taxon>
        <taxon>Agaricales</taxon>
        <taxon>Agaricineae</taxon>
        <taxon>Hymenogastraceae</taxon>
        <taxon>Gymnopilus</taxon>
    </lineage>
</organism>
<keyword evidence="6" id="KW-1185">Reference proteome</keyword>
<dbReference type="Proteomes" id="UP000724874">
    <property type="component" value="Unassembled WGS sequence"/>
</dbReference>
<dbReference type="Gene3D" id="6.10.140.2220">
    <property type="match status" value="1"/>
</dbReference>
<dbReference type="AlphaFoldDB" id="A0A9P5TIK1"/>
<dbReference type="SUPFAM" id="SSF144232">
    <property type="entry name" value="HIT/MYND zinc finger-like"/>
    <property type="match status" value="1"/>
</dbReference>
<comment type="caution">
    <text evidence="5">The sequence shown here is derived from an EMBL/GenBank/DDBJ whole genome shotgun (WGS) entry which is preliminary data.</text>
</comment>
<keyword evidence="3" id="KW-0862">Zinc</keyword>
<evidence type="ECO:0000259" key="4">
    <source>
        <dbReference type="Pfam" id="PF01753"/>
    </source>
</evidence>
<keyword evidence="1" id="KW-0479">Metal-binding</keyword>
<feature type="domain" description="MYND-type" evidence="4">
    <location>
        <begin position="13"/>
        <end position="41"/>
    </location>
</feature>
<dbReference type="Pfam" id="PF01753">
    <property type="entry name" value="zf-MYND"/>
    <property type="match status" value="1"/>
</dbReference>
<evidence type="ECO:0000313" key="6">
    <source>
        <dbReference type="Proteomes" id="UP000724874"/>
    </source>
</evidence>
<dbReference type="InterPro" id="IPR002893">
    <property type="entry name" value="Znf_MYND"/>
</dbReference>
<protein>
    <recommendedName>
        <fullName evidence="4">MYND-type domain-containing protein</fullName>
    </recommendedName>
</protein>
<accession>A0A9P5TIK1</accession>
<reference evidence="5" key="1">
    <citation type="submission" date="2020-11" db="EMBL/GenBank/DDBJ databases">
        <authorList>
            <consortium name="DOE Joint Genome Institute"/>
            <person name="Ahrendt S."/>
            <person name="Riley R."/>
            <person name="Andreopoulos W."/>
            <person name="LaButti K."/>
            <person name="Pangilinan J."/>
            <person name="Ruiz-duenas F.J."/>
            <person name="Barrasa J.M."/>
            <person name="Sanchez-Garcia M."/>
            <person name="Camarero S."/>
            <person name="Miyauchi S."/>
            <person name="Serrano A."/>
            <person name="Linde D."/>
            <person name="Babiker R."/>
            <person name="Drula E."/>
            <person name="Ayuso-Fernandez I."/>
            <person name="Pacheco R."/>
            <person name="Padilla G."/>
            <person name="Ferreira P."/>
            <person name="Barriuso J."/>
            <person name="Kellner H."/>
            <person name="Castanera R."/>
            <person name="Alfaro M."/>
            <person name="Ramirez L."/>
            <person name="Pisabarro A.G."/>
            <person name="Kuo A."/>
            <person name="Tritt A."/>
            <person name="Lipzen A."/>
            <person name="He G."/>
            <person name="Yan M."/>
            <person name="Ng V."/>
            <person name="Cullen D."/>
            <person name="Martin F."/>
            <person name="Rosso M.-N."/>
            <person name="Henrissat B."/>
            <person name="Hibbett D."/>
            <person name="Martinez A.T."/>
            <person name="Grigoriev I.V."/>
        </authorList>
    </citation>
    <scope>NUCLEOTIDE SEQUENCE</scope>
    <source>
        <strain evidence="5">AH 44721</strain>
    </source>
</reference>
<evidence type="ECO:0000256" key="2">
    <source>
        <dbReference type="ARBA" id="ARBA00022771"/>
    </source>
</evidence>
<name>A0A9P5TIK1_GYMJU</name>
<keyword evidence="2" id="KW-0863">Zinc-finger</keyword>
<evidence type="ECO:0000256" key="3">
    <source>
        <dbReference type="ARBA" id="ARBA00022833"/>
    </source>
</evidence>
<evidence type="ECO:0000256" key="1">
    <source>
        <dbReference type="ARBA" id="ARBA00022723"/>
    </source>
</evidence>
<gene>
    <name evidence="5" type="ORF">CPB84DRAFT_142000</name>
</gene>
<proteinExistence type="predicted"/>
<dbReference type="EMBL" id="JADNYJ010000104">
    <property type="protein sequence ID" value="KAF8885075.1"/>
    <property type="molecule type" value="Genomic_DNA"/>
</dbReference>
<evidence type="ECO:0000313" key="5">
    <source>
        <dbReference type="EMBL" id="KAF8885075.1"/>
    </source>
</evidence>
<dbReference type="OrthoDB" id="341421at2759"/>